<sequence length="145" mass="17356">MKAQNYENHVRYYPPHHFVFYPVALILLGISIYYTIKSDEQTLIWLFISVVIFLIIWVSFMLRQHYALMNQDRIVRMEMRFRYYVLTGQRLETIENQLSFGQILALRFASDEELPVLTQRALSENLSPKAIKKSIVNWLPDDRRV</sequence>
<protein>
    <submittedName>
        <fullName evidence="2">Uncharacterized protein</fullName>
    </submittedName>
</protein>
<dbReference type="EMBL" id="RQJO01000009">
    <property type="protein sequence ID" value="RRB02562.1"/>
    <property type="molecule type" value="Genomic_DNA"/>
</dbReference>
<keyword evidence="1" id="KW-0812">Transmembrane</keyword>
<feature type="transmembrane region" description="Helical" evidence="1">
    <location>
        <begin position="42"/>
        <end position="62"/>
    </location>
</feature>
<dbReference type="AlphaFoldDB" id="A0A3P1BNB0"/>
<keyword evidence="1" id="KW-1133">Transmembrane helix</keyword>
<keyword evidence="3" id="KW-1185">Reference proteome</keyword>
<dbReference type="RefSeq" id="WP_124876725.1">
    <property type="nucleotide sequence ID" value="NZ_RQJO01000009.1"/>
</dbReference>
<keyword evidence="1" id="KW-0472">Membrane</keyword>
<evidence type="ECO:0000313" key="2">
    <source>
        <dbReference type="EMBL" id="RRB02562.1"/>
    </source>
</evidence>
<dbReference type="OrthoDB" id="765463at2"/>
<evidence type="ECO:0000313" key="3">
    <source>
        <dbReference type="Proteomes" id="UP000271925"/>
    </source>
</evidence>
<dbReference type="InterPro" id="IPR045385">
    <property type="entry name" value="DUF6526"/>
</dbReference>
<dbReference type="Pfam" id="PF20136">
    <property type="entry name" value="DUF6526"/>
    <property type="match status" value="1"/>
</dbReference>
<proteinExistence type="predicted"/>
<name>A0A3P1BNB0_9BACT</name>
<evidence type="ECO:0000256" key="1">
    <source>
        <dbReference type="SAM" id="Phobius"/>
    </source>
</evidence>
<feature type="transmembrane region" description="Helical" evidence="1">
    <location>
        <begin position="18"/>
        <end position="36"/>
    </location>
</feature>
<accession>A0A3P1BNB0</accession>
<gene>
    <name evidence="2" type="ORF">EHT25_19105</name>
</gene>
<organism evidence="2 3">
    <name type="scientific">Larkinella rosea</name>
    <dbReference type="NCBI Taxonomy" id="2025312"/>
    <lineage>
        <taxon>Bacteria</taxon>
        <taxon>Pseudomonadati</taxon>
        <taxon>Bacteroidota</taxon>
        <taxon>Cytophagia</taxon>
        <taxon>Cytophagales</taxon>
        <taxon>Spirosomataceae</taxon>
        <taxon>Larkinella</taxon>
    </lineage>
</organism>
<comment type="caution">
    <text evidence="2">The sequence shown here is derived from an EMBL/GenBank/DDBJ whole genome shotgun (WGS) entry which is preliminary data.</text>
</comment>
<reference evidence="2 3" key="1">
    <citation type="submission" date="2018-11" db="EMBL/GenBank/DDBJ databases">
        <authorList>
            <person name="Zhou Z."/>
            <person name="Wang G."/>
        </authorList>
    </citation>
    <scope>NUCLEOTIDE SEQUENCE [LARGE SCALE GENOMIC DNA]</scope>
    <source>
        <strain evidence="2 3">KCTC52004</strain>
    </source>
</reference>
<dbReference type="Proteomes" id="UP000271925">
    <property type="component" value="Unassembled WGS sequence"/>
</dbReference>